<dbReference type="InterPro" id="IPR011600">
    <property type="entry name" value="Pept_C14_caspase"/>
</dbReference>
<dbReference type="InterPro" id="IPR015917">
    <property type="entry name" value="Pept_C14A"/>
</dbReference>
<evidence type="ECO:0000256" key="3">
    <source>
        <dbReference type="ARBA" id="ARBA00010134"/>
    </source>
</evidence>
<comment type="similarity">
    <text evidence="3 16">Belongs to the peptidase C14A family.</text>
</comment>
<dbReference type="FunFam" id="1.10.533.10:FF:000016">
    <property type="entry name" value="CASP8 and FADD-like apoptosis regulator"/>
    <property type="match status" value="1"/>
</dbReference>
<evidence type="ECO:0000256" key="1">
    <source>
        <dbReference type="ARBA" id="ARBA00004123"/>
    </source>
</evidence>
<keyword evidence="4" id="KW-0963">Cytoplasm</keyword>
<feature type="domain" description="Caspase family p20" evidence="19">
    <location>
        <begin position="293"/>
        <end position="418"/>
    </location>
</feature>
<comment type="caution">
    <text evidence="20">The sequence shown here is derived from an EMBL/GenBank/DDBJ whole genome shotgun (WGS) entry which is preliminary data.</text>
</comment>
<feature type="domain" description="DED" evidence="17">
    <location>
        <begin position="95"/>
        <end position="172"/>
    </location>
</feature>
<dbReference type="AlphaFoldDB" id="A0A5N5PC24"/>
<keyword evidence="6" id="KW-0645">Protease</keyword>
<organism evidence="20 21">
    <name type="scientific">Pangasianodon hypophthalmus</name>
    <name type="common">Striped catfish</name>
    <name type="synonym">Helicophagus hypophthalmus</name>
    <dbReference type="NCBI Taxonomy" id="310915"/>
    <lineage>
        <taxon>Eukaryota</taxon>
        <taxon>Metazoa</taxon>
        <taxon>Chordata</taxon>
        <taxon>Craniata</taxon>
        <taxon>Vertebrata</taxon>
        <taxon>Euteleostomi</taxon>
        <taxon>Actinopterygii</taxon>
        <taxon>Neopterygii</taxon>
        <taxon>Teleostei</taxon>
        <taxon>Ostariophysi</taxon>
        <taxon>Siluriformes</taxon>
        <taxon>Pangasiidae</taxon>
        <taxon>Pangasianodon</taxon>
    </lineage>
</organism>
<dbReference type="InterPro" id="IPR001875">
    <property type="entry name" value="DED_dom"/>
</dbReference>
<keyword evidence="7" id="KW-0053">Apoptosis</keyword>
<dbReference type="Proteomes" id="UP000327468">
    <property type="component" value="Chromosome 5"/>
</dbReference>
<dbReference type="PROSITE" id="PS50207">
    <property type="entry name" value="CASPASE_P10"/>
    <property type="match status" value="1"/>
</dbReference>
<dbReference type="InterPro" id="IPR002138">
    <property type="entry name" value="Pept_C14_p10"/>
</dbReference>
<dbReference type="CDD" id="cd08334">
    <property type="entry name" value="DED_Caspase_8_10_r2"/>
    <property type="match status" value="1"/>
</dbReference>
<dbReference type="PROSITE" id="PS01122">
    <property type="entry name" value="CASPASE_CYS"/>
    <property type="match status" value="1"/>
</dbReference>
<evidence type="ECO:0000259" key="19">
    <source>
        <dbReference type="PROSITE" id="PS50208"/>
    </source>
</evidence>
<dbReference type="GO" id="GO:0006508">
    <property type="term" value="P:proteolysis"/>
    <property type="evidence" value="ECO:0007669"/>
    <property type="project" value="UniProtKB-KW"/>
</dbReference>
<dbReference type="SMART" id="SM00031">
    <property type="entry name" value="DED"/>
    <property type="match status" value="2"/>
</dbReference>
<dbReference type="GO" id="GO:0005634">
    <property type="term" value="C:nucleus"/>
    <property type="evidence" value="ECO:0007669"/>
    <property type="project" value="UniProtKB-SubCell"/>
</dbReference>
<evidence type="ECO:0000259" key="18">
    <source>
        <dbReference type="PROSITE" id="PS50207"/>
    </source>
</evidence>
<dbReference type="PROSITE" id="PS50168">
    <property type="entry name" value="DED"/>
    <property type="match status" value="2"/>
</dbReference>
<evidence type="ECO:0000259" key="17">
    <source>
        <dbReference type="PROSITE" id="PS50168"/>
    </source>
</evidence>
<comment type="catalytic activity">
    <reaction evidence="13">
        <text>Strict requirement for Asp at position P1 and has a preferred cleavage sequence of (Leu/Asp/Val)-Glu-Thr-Asp-|-(Gly/Ser/Ala).</text>
        <dbReference type="EC" id="3.4.22.61"/>
    </reaction>
</comment>
<reference evidence="20 21" key="1">
    <citation type="submission" date="2019-06" db="EMBL/GenBank/DDBJ databases">
        <title>A chromosome-scale genome assembly of the striped catfish, Pangasianodon hypophthalmus.</title>
        <authorList>
            <person name="Wen M."/>
            <person name="Zahm M."/>
            <person name="Roques C."/>
            <person name="Cabau C."/>
            <person name="Klopp C."/>
            <person name="Donnadieu C."/>
            <person name="Jouanno E."/>
            <person name="Avarre J.-C."/>
            <person name="Campet M."/>
            <person name="Ha T.T.T."/>
            <person name="Dugue R."/>
            <person name="Lampietro C."/>
            <person name="Louis A."/>
            <person name="Herpin A."/>
            <person name="Echchiki A."/>
            <person name="Berthelot C."/>
            <person name="Parey E."/>
            <person name="Roest-Crollius H."/>
            <person name="Braasch I."/>
            <person name="Postlethwait J."/>
            <person name="Bobe J."/>
            <person name="Montfort J."/>
            <person name="Bouchez O."/>
            <person name="Begum T."/>
            <person name="Schartl M."/>
            <person name="Guiguen Y."/>
        </authorList>
    </citation>
    <scope>NUCLEOTIDE SEQUENCE [LARGE SCALE GENOMIC DNA]</scope>
    <source>
        <strain evidence="20 21">Indonesia</strain>
        <tissue evidence="20">Blood</tissue>
    </source>
</reference>
<dbReference type="GO" id="GO:0006915">
    <property type="term" value="P:apoptotic process"/>
    <property type="evidence" value="ECO:0007669"/>
    <property type="project" value="UniProtKB-KW"/>
</dbReference>
<comment type="subcellular location">
    <subcellularLocation>
        <location evidence="2">Cytoplasm</location>
    </subcellularLocation>
    <subcellularLocation>
        <location evidence="1">Nucleus</location>
    </subcellularLocation>
</comment>
<dbReference type="PANTHER" id="PTHR48169:SF7">
    <property type="entry name" value="CASPASE 10"/>
    <property type="match status" value="1"/>
</dbReference>
<sequence>MEEKVLEFQEILVQVQDSLSQTEVLDLVFLCSDMLRKDLSSVVTARDLFSLLQNHDLLSSEDRSLLVELLKIIKRDKLIRDLQLNPQLSGSRVSPYRQMLFDLSENISEDELKTIKFVLGKTLPRKKLQQDVTILQLFMELEKGGCMGADNLGTIERIIGFVCPHLKKTISSYQMETGASVHEEVKWRDKSDSQDVSVTTRPILPEDIVGATYNQDLVSTEELLPPSYFSQPQSTEVRSLQTSFSGDAVEAQIARLNLSETQNLAQGDKNLSFPEPNQNNTPKLEQYDMSGDWRGIALIINNYDFSNYPRLKNREGTDVDEKSLVAVFKWLGFETMTKQDCSREDMLSALNALCKRDHTQADCVVCCVLTHGYERGLYGVDGGKVSLRELMELLDGHRCPSLNRKPKLFFIQACQGLQEQQVVFLQSDGSTNTSDMEMGFFCDAEVPKESIPAGADYLVAMATVPGYVSFREKFRGTWFIQSLCKNLQKLVPSGIDLLSILTEVNKEVSKKADKTGTRKQMPQPEFTLTKRVVFPIPKTPMPS</sequence>
<protein>
    <recommendedName>
        <fullName evidence="15">Caspase-8</fullName>
        <ecNumber evidence="14">3.4.22.61</ecNumber>
    </recommendedName>
</protein>
<dbReference type="CDD" id="cd00032">
    <property type="entry name" value="CASc"/>
    <property type="match status" value="1"/>
</dbReference>
<dbReference type="EC" id="3.4.22.61" evidence="14"/>
<dbReference type="GO" id="GO:0004197">
    <property type="term" value="F:cysteine-type endopeptidase activity"/>
    <property type="evidence" value="ECO:0007669"/>
    <property type="project" value="InterPro"/>
</dbReference>
<dbReference type="EMBL" id="VFJC01000006">
    <property type="protein sequence ID" value="KAB5577164.1"/>
    <property type="molecule type" value="Genomic_DNA"/>
</dbReference>
<dbReference type="SUPFAM" id="SSF52129">
    <property type="entry name" value="Caspase-like"/>
    <property type="match status" value="1"/>
</dbReference>
<dbReference type="PROSITE" id="PS50208">
    <property type="entry name" value="CASPASE_P20"/>
    <property type="match status" value="1"/>
</dbReference>
<keyword evidence="9" id="KW-0378">Hydrolase</keyword>
<dbReference type="Pfam" id="PF01335">
    <property type="entry name" value="DED"/>
    <property type="match status" value="2"/>
</dbReference>
<evidence type="ECO:0000313" key="20">
    <source>
        <dbReference type="EMBL" id="KAB5577164.1"/>
    </source>
</evidence>
<dbReference type="GO" id="GO:0005737">
    <property type="term" value="C:cytoplasm"/>
    <property type="evidence" value="ECO:0007669"/>
    <property type="project" value="UniProtKB-SubCell"/>
</dbReference>
<dbReference type="SMART" id="SM00115">
    <property type="entry name" value="CASc"/>
    <property type="match status" value="1"/>
</dbReference>
<dbReference type="Gene3D" id="3.40.50.1460">
    <property type="match status" value="1"/>
</dbReference>
<evidence type="ECO:0000256" key="14">
    <source>
        <dbReference type="ARBA" id="ARBA00066479"/>
    </source>
</evidence>
<dbReference type="InterPro" id="IPR001309">
    <property type="entry name" value="Pept_C14_p20"/>
</dbReference>
<evidence type="ECO:0000256" key="12">
    <source>
        <dbReference type="ARBA" id="ARBA00023242"/>
    </source>
</evidence>
<evidence type="ECO:0000256" key="11">
    <source>
        <dbReference type="ARBA" id="ARBA00023145"/>
    </source>
</evidence>
<keyword evidence="21" id="KW-1185">Reference proteome</keyword>
<evidence type="ECO:0000256" key="9">
    <source>
        <dbReference type="ARBA" id="ARBA00022801"/>
    </source>
</evidence>
<dbReference type="GO" id="GO:0032991">
    <property type="term" value="C:protein-containing complex"/>
    <property type="evidence" value="ECO:0007669"/>
    <property type="project" value="UniProtKB-ARBA"/>
</dbReference>
<dbReference type="GO" id="GO:0051604">
    <property type="term" value="P:protein maturation"/>
    <property type="evidence" value="ECO:0007669"/>
    <property type="project" value="UniProtKB-ARBA"/>
</dbReference>
<dbReference type="SUPFAM" id="SSF47986">
    <property type="entry name" value="DEATH domain"/>
    <property type="match status" value="2"/>
</dbReference>
<evidence type="ECO:0000256" key="16">
    <source>
        <dbReference type="RuleBase" id="RU003971"/>
    </source>
</evidence>
<keyword evidence="8" id="KW-0677">Repeat</keyword>
<dbReference type="PANTHER" id="PTHR48169">
    <property type="entry name" value="DED DOMAIN-CONTAINING PROTEIN"/>
    <property type="match status" value="1"/>
</dbReference>
<evidence type="ECO:0000313" key="21">
    <source>
        <dbReference type="Proteomes" id="UP000327468"/>
    </source>
</evidence>
<gene>
    <name evidence="20" type="ORF">PHYPO_G00206790</name>
</gene>
<evidence type="ECO:0000256" key="2">
    <source>
        <dbReference type="ARBA" id="ARBA00004496"/>
    </source>
</evidence>
<feature type="domain" description="DED" evidence="17">
    <location>
        <begin position="7"/>
        <end position="84"/>
    </location>
</feature>
<keyword evidence="10" id="KW-0788">Thiol protease</keyword>
<dbReference type="InterPro" id="IPR016129">
    <property type="entry name" value="Caspase_his_AS"/>
</dbReference>
<keyword evidence="5" id="KW-0597">Phosphoprotein</keyword>
<name>A0A5N5PC24_PANHP</name>
<dbReference type="PRINTS" id="PR00376">
    <property type="entry name" value="IL1BCENZYME"/>
</dbReference>
<dbReference type="GO" id="GO:0005886">
    <property type="term" value="C:plasma membrane"/>
    <property type="evidence" value="ECO:0007669"/>
    <property type="project" value="UniProtKB-ARBA"/>
</dbReference>
<feature type="domain" description="Caspase family p10" evidence="18">
    <location>
        <begin position="447"/>
        <end position="534"/>
    </location>
</feature>
<evidence type="ECO:0000256" key="10">
    <source>
        <dbReference type="ARBA" id="ARBA00022807"/>
    </source>
</evidence>
<evidence type="ECO:0000256" key="4">
    <source>
        <dbReference type="ARBA" id="ARBA00022490"/>
    </source>
</evidence>
<evidence type="ECO:0000256" key="5">
    <source>
        <dbReference type="ARBA" id="ARBA00022553"/>
    </source>
</evidence>
<dbReference type="FunFam" id="3.40.50.1460:FF:000008">
    <property type="entry name" value="caspase-8 isoform X1"/>
    <property type="match status" value="1"/>
</dbReference>
<evidence type="ECO:0000256" key="13">
    <source>
        <dbReference type="ARBA" id="ARBA00051626"/>
    </source>
</evidence>
<dbReference type="InterPro" id="IPR033139">
    <property type="entry name" value="Caspase_cys_AS"/>
</dbReference>
<dbReference type="Pfam" id="PF00656">
    <property type="entry name" value="Peptidase_C14"/>
    <property type="match status" value="1"/>
</dbReference>
<keyword evidence="12" id="KW-0539">Nucleus</keyword>
<evidence type="ECO:0000256" key="6">
    <source>
        <dbReference type="ARBA" id="ARBA00022670"/>
    </source>
</evidence>
<dbReference type="PROSITE" id="PS01121">
    <property type="entry name" value="CASPASE_HIS"/>
    <property type="match status" value="1"/>
</dbReference>
<evidence type="ECO:0000256" key="8">
    <source>
        <dbReference type="ARBA" id="ARBA00022737"/>
    </source>
</evidence>
<evidence type="ECO:0000256" key="15">
    <source>
        <dbReference type="ARBA" id="ARBA00068172"/>
    </source>
</evidence>
<dbReference type="Gene3D" id="1.10.533.10">
    <property type="entry name" value="Death Domain, Fas"/>
    <property type="match status" value="2"/>
</dbReference>
<proteinExistence type="inferred from homology"/>
<dbReference type="InterPro" id="IPR029030">
    <property type="entry name" value="Caspase-like_dom_sf"/>
</dbReference>
<dbReference type="GO" id="GO:0043065">
    <property type="term" value="P:positive regulation of apoptotic process"/>
    <property type="evidence" value="ECO:0007669"/>
    <property type="project" value="UniProtKB-ARBA"/>
</dbReference>
<accession>A0A5N5PC24</accession>
<evidence type="ECO:0000256" key="7">
    <source>
        <dbReference type="ARBA" id="ARBA00022703"/>
    </source>
</evidence>
<keyword evidence="11" id="KW-0865">Zymogen</keyword>
<dbReference type="InterPro" id="IPR011029">
    <property type="entry name" value="DEATH-like_dom_sf"/>
</dbReference>